<evidence type="ECO:0000313" key="8">
    <source>
        <dbReference type="Proteomes" id="UP000256845"/>
    </source>
</evidence>
<reference evidence="7 8" key="1">
    <citation type="submission" date="2018-07" db="EMBL/GenBank/DDBJ databases">
        <title>Genomic Encyclopedia of Type Strains, Phase III (KMG-III): the genomes of soil and plant-associated and newly described type strains.</title>
        <authorList>
            <person name="Whitman W."/>
        </authorList>
    </citation>
    <scope>NUCLEOTIDE SEQUENCE [LARGE SCALE GENOMIC DNA]</scope>
    <source>
        <strain evidence="7 8">CECT 8488</strain>
    </source>
</reference>
<comment type="function">
    <text evidence="5">Catalyzes the phosphorylation of the 3'-hydroxyl group of dephosphocoenzyme A to form coenzyme A.</text>
</comment>
<protein>
    <recommendedName>
        <fullName evidence="5 6">Dephospho-CoA kinase</fullName>
        <ecNumber evidence="5 6">2.7.1.24</ecNumber>
    </recommendedName>
    <alternativeName>
        <fullName evidence="5">Dephosphocoenzyme A kinase</fullName>
    </alternativeName>
</protein>
<keyword evidence="4 5" id="KW-0173">Coenzyme A biosynthesis</keyword>
<dbReference type="Gene3D" id="3.40.50.300">
    <property type="entry name" value="P-loop containing nucleotide triphosphate hydrolases"/>
    <property type="match status" value="1"/>
</dbReference>
<accession>A0A3D9HPH8</accession>
<dbReference type="PROSITE" id="PS51219">
    <property type="entry name" value="DPCK"/>
    <property type="match status" value="1"/>
</dbReference>
<evidence type="ECO:0000313" key="7">
    <source>
        <dbReference type="EMBL" id="RED51369.1"/>
    </source>
</evidence>
<comment type="similarity">
    <text evidence="1 5">Belongs to the CoaE family.</text>
</comment>
<dbReference type="EC" id="2.7.1.24" evidence="5 6"/>
<keyword evidence="8" id="KW-1185">Reference proteome</keyword>
<keyword evidence="3 5" id="KW-0067">ATP-binding</keyword>
<gene>
    <name evidence="5" type="primary">coaE</name>
    <name evidence="7" type="ORF">DFP90_103169</name>
</gene>
<evidence type="ECO:0000256" key="2">
    <source>
        <dbReference type="ARBA" id="ARBA00022741"/>
    </source>
</evidence>
<keyword evidence="5 7" id="KW-0418">Kinase</keyword>
<organism evidence="7 8">
    <name type="scientific">Aestuariispira insulae</name>
    <dbReference type="NCBI Taxonomy" id="1461337"/>
    <lineage>
        <taxon>Bacteria</taxon>
        <taxon>Pseudomonadati</taxon>
        <taxon>Pseudomonadota</taxon>
        <taxon>Alphaproteobacteria</taxon>
        <taxon>Rhodospirillales</taxon>
        <taxon>Kiloniellaceae</taxon>
        <taxon>Aestuariispira</taxon>
    </lineage>
</organism>
<dbReference type="AlphaFoldDB" id="A0A3D9HPH8"/>
<comment type="pathway">
    <text evidence="5">Cofactor biosynthesis; coenzyme A biosynthesis; CoA from (R)-pantothenate: step 5/5.</text>
</comment>
<dbReference type="UniPathway" id="UPA00241">
    <property type="reaction ID" value="UER00356"/>
</dbReference>
<keyword evidence="5" id="KW-0808">Transferase</keyword>
<comment type="catalytic activity">
    <reaction evidence="5">
        <text>3'-dephospho-CoA + ATP = ADP + CoA + H(+)</text>
        <dbReference type="Rhea" id="RHEA:18245"/>
        <dbReference type="ChEBI" id="CHEBI:15378"/>
        <dbReference type="ChEBI" id="CHEBI:30616"/>
        <dbReference type="ChEBI" id="CHEBI:57287"/>
        <dbReference type="ChEBI" id="CHEBI:57328"/>
        <dbReference type="ChEBI" id="CHEBI:456216"/>
        <dbReference type="EC" id="2.7.1.24"/>
    </reaction>
</comment>
<dbReference type="NCBIfam" id="TIGR00152">
    <property type="entry name" value="dephospho-CoA kinase"/>
    <property type="match status" value="1"/>
</dbReference>
<dbReference type="PANTHER" id="PTHR10695:SF46">
    <property type="entry name" value="BIFUNCTIONAL COENZYME A SYNTHASE-RELATED"/>
    <property type="match status" value="1"/>
</dbReference>
<dbReference type="InterPro" id="IPR001977">
    <property type="entry name" value="Depp_CoAkinase"/>
</dbReference>
<dbReference type="SUPFAM" id="SSF52540">
    <property type="entry name" value="P-loop containing nucleoside triphosphate hydrolases"/>
    <property type="match status" value="1"/>
</dbReference>
<dbReference type="GO" id="GO:0005524">
    <property type="term" value="F:ATP binding"/>
    <property type="evidence" value="ECO:0007669"/>
    <property type="project" value="UniProtKB-UniRule"/>
</dbReference>
<evidence type="ECO:0000256" key="5">
    <source>
        <dbReference type="HAMAP-Rule" id="MF_00376"/>
    </source>
</evidence>
<dbReference type="PANTHER" id="PTHR10695">
    <property type="entry name" value="DEPHOSPHO-COA KINASE-RELATED"/>
    <property type="match status" value="1"/>
</dbReference>
<dbReference type="Pfam" id="PF01121">
    <property type="entry name" value="CoaE"/>
    <property type="match status" value="1"/>
</dbReference>
<name>A0A3D9HPH8_9PROT</name>
<evidence type="ECO:0000256" key="3">
    <source>
        <dbReference type="ARBA" id="ARBA00022840"/>
    </source>
</evidence>
<proteinExistence type="inferred from homology"/>
<comment type="subcellular location">
    <subcellularLocation>
        <location evidence="5">Cytoplasm</location>
    </subcellularLocation>
</comment>
<dbReference type="HAMAP" id="MF_00376">
    <property type="entry name" value="Dephospho_CoA_kinase"/>
    <property type="match status" value="1"/>
</dbReference>
<dbReference type="InterPro" id="IPR027417">
    <property type="entry name" value="P-loop_NTPase"/>
</dbReference>
<feature type="binding site" evidence="5">
    <location>
        <begin position="11"/>
        <end position="16"/>
    </location>
    <ligand>
        <name>ATP</name>
        <dbReference type="ChEBI" id="CHEBI:30616"/>
    </ligand>
</feature>
<dbReference type="GO" id="GO:0005737">
    <property type="term" value="C:cytoplasm"/>
    <property type="evidence" value="ECO:0007669"/>
    <property type="project" value="UniProtKB-SubCell"/>
</dbReference>
<comment type="caution">
    <text evidence="7">The sequence shown here is derived from an EMBL/GenBank/DDBJ whole genome shotgun (WGS) entry which is preliminary data.</text>
</comment>
<dbReference type="CDD" id="cd02022">
    <property type="entry name" value="DPCK"/>
    <property type="match status" value="1"/>
</dbReference>
<keyword evidence="5" id="KW-0963">Cytoplasm</keyword>
<dbReference type="RefSeq" id="WP_115936266.1">
    <property type="nucleotide sequence ID" value="NZ_QRDW01000003.1"/>
</dbReference>
<keyword evidence="2 5" id="KW-0547">Nucleotide-binding</keyword>
<dbReference type="Proteomes" id="UP000256845">
    <property type="component" value="Unassembled WGS sequence"/>
</dbReference>
<evidence type="ECO:0000256" key="4">
    <source>
        <dbReference type="ARBA" id="ARBA00022993"/>
    </source>
</evidence>
<dbReference type="GO" id="GO:0004140">
    <property type="term" value="F:dephospho-CoA kinase activity"/>
    <property type="evidence" value="ECO:0007669"/>
    <property type="project" value="UniProtKB-UniRule"/>
</dbReference>
<evidence type="ECO:0000256" key="6">
    <source>
        <dbReference type="NCBIfam" id="TIGR00152"/>
    </source>
</evidence>
<sequence length="209" mass="23043">MFIIGLTGSIGMGKSTASSMFRRLGVAVQDSDAAVHKLMAHGGRAVSLVERAFPGVARDGQIDRALLGSRVFGDPAALKCLEGILHPLVAQEREHFLRQQALQGRPLVVLDVPLLFETGGDRDCDLTVLVTAPPFVQESRVLRRPGMSLEKLNRIRTQQMPDREKRQRADIVLETGLGKRPVWLAIQAIVRQSVHRKGAHWPRRAKVPG</sequence>
<dbReference type="EMBL" id="QRDW01000003">
    <property type="protein sequence ID" value="RED51369.1"/>
    <property type="molecule type" value="Genomic_DNA"/>
</dbReference>
<evidence type="ECO:0000256" key="1">
    <source>
        <dbReference type="ARBA" id="ARBA00009018"/>
    </source>
</evidence>
<dbReference type="OrthoDB" id="9812943at2"/>
<dbReference type="GO" id="GO:0015937">
    <property type="term" value="P:coenzyme A biosynthetic process"/>
    <property type="evidence" value="ECO:0007669"/>
    <property type="project" value="UniProtKB-UniRule"/>
</dbReference>